<dbReference type="RefSeq" id="WP_116880199.1">
    <property type="nucleotide sequence ID" value="NZ_QURB01000002.1"/>
</dbReference>
<dbReference type="AlphaFoldDB" id="A0A3E1F088"/>
<accession>A0A3E1F088</accession>
<comment type="caution">
    <text evidence="1">The sequence shown here is derived from an EMBL/GenBank/DDBJ whole genome shotgun (WGS) entry which is preliminary data.</text>
</comment>
<name>A0A3E1F088_9FLAO</name>
<keyword evidence="2" id="KW-1185">Reference proteome</keyword>
<gene>
    <name evidence="1" type="ORF">DXU93_05205</name>
</gene>
<dbReference type="OrthoDB" id="1466000at2"/>
<organism evidence="1 2">
    <name type="scientific">Brumimicrobium aurantiacum</name>
    <dbReference type="NCBI Taxonomy" id="1737063"/>
    <lineage>
        <taxon>Bacteria</taxon>
        <taxon>Pseudomonadati</taxon>
        <taxon>Bacteroidota</taxon>
        <taxon>Flavobacteriia</taxon>
        <taxon>Flavobacteriales</taxon>
        <taxon>Crocinitomicaceae</taxon>
        <taxon>Brumimicrobium</taxon>
    </lineage>
</organism>
<protein>
    <submittedName>
        <fullName evidence="1">Uncharacterized protein</fullName>
    </submittedName>
</protein>
<evidence type="ECO:0000313" key="2">
    <source>
        <dbReference type="Proteomes" id="UP000257127"/>
    </source>
</evidence>
<evidence type="ECO:0000313" key="1">
    <source>
        <dbReference type="EMBL" id="RFC55220.1"/>
    </source>
</evidence>
<reference evidence="1 2" key="1">
    <citation type="submission" date="2018-08" db="EMBL/GenBank/DDBJ databases">
        <title>The draft genome squence of Brumimicrobium sp. N62.</title>
        <authorList>
            <person name="Du Z.-J."/>
            <person name="Luo H.-R."/>
        </authorList>
    </citation>
    <scope>NUCLEOTIDE SEQUENCE [LARGE SCALE GENOMIC DNA]</scope>
    <source>
        <strain evidence="1 2">N62</strain>
    </source>
</reference>
<proteinExistence type="predicted"/>
<sequence>MKNPKYLVHPLKNKFNMKHAFLFILLFSFTISVKAQFTDIYQNKKYEIHNLVLKAEIKAAYSPSQLEIVQSRNEEKPEDWAKVEDKIFDIAVNQVKNEISFFKIQSKAIDFRNRIQEWKRINGRDSYSTMQPNFTSIDIDLVSVLNNCAVYAMKFNFVINKNSYYGDDEAVITQYYFANFKKGTVTPFNEQLTQEQQNKLKDLCLNRFKKLYLLQTQKLALDELDNDEKMNLDHNSSFASKIFFSEAIIYPYLAGVIVEFPQYSNSSKLFFNYPVRVFLKGNDVQQLLKDFPIIEPAFSNPLKAPTPNQIEQLNNDENFNLIRFSTAPKELDMLEYLDPKKSIYTLSIDNIYHRDTTQTRQSTKKFFFNKQGLVTAVETRDGNDKLFREERFTYNENAQLIKVEKTSRESNIDFHYYNGKKLNYIEKVYIDNDSRYDEDLNVSINQEHFIYNGNYRYQVKIHLTDEFKPSGYQHFRYLKENKYCTNSYCLLLNENKDVVGVRLERGSPMDILTNENNQAVESFLDYDRHHHQFSYDDQNRILELRSTHDRSNGLNVNYEYSDSPTQPLIIKEEQRSYSNVNYREYIYRLEFYNH</sequence>
<dbReference type="EMBL" id="QURB01000002">
    <property type="protein sequence ID" value="RFC55220.1"/>
    <property type="molecule type" value="Genomic_DNA"/>
</dbReference>
<dbReference type="Proteomes" id="UP000257127">
    <property type="component" value="Unassembled WGS sequence"/>
</dbReference>